<dbReference type="RefSeq" id="WP_382403001.1">
    <property type="nucleotide sequence ID" value="NZ_JBHUOO010000018.1"/>
</dbReference>
<organism evidence="2 3">
    <name type="scientific">Leeuwenhoekiella polynyae</name>
    <dbReference type="NCBI Taxonomy" id="1550906"/>
    <lineage>
        <taxon>Bacteria</taxon>
        <taxon>Pseudomonadati</taxon>
        <taxon>Bacteroidota</taxon>
        <taxon>Flavobacteriia</taxon>
        <taxon>Flavobacteriales</taxon>
        <taxon>Flavobacteriaceae</taxon>
        <taxon>Leeuwenhoekiella</taxon>
    </lineage>
</organism>
<dbReference type="Proteomes" id="UP000289859">
    <property type="component" value="Unassembled WGS sequence"/>
</dbReference>
<sequence>MERFSNLPIPATLENRHQLLKTGIWIYFILLIFEGGLRKWFLPGFSAPLLIIRDPVAVWLIAVAWKNNQIVPSVYLKAMLVVTLIGIGTGLIFGHGNVAVILFGARILLLHFPLIFIMGRVLNSEDVMRIGRVMLWISIPMIIIITLQFFSPQSAWINRGVGGDPDGAGFSGALGYFRPPGTFSFTNGNTLFFSFLSVFVLYFWFNQGANRILLIFATLALTASIPFSISRGLFFSVIISIVFALVAVLIDKSKPSYTILIIGLVLSSFIFLISQFELLKAPLEAFTSRFDTASDIEGGLEGTLIDRYLGDLITSFTSDPNLPFWGYGMGMGTNVGSTLLTGARSFLIAEGEWGRLIGELGILLGSLVILIRLGFCLSLTLKSYQFLRAGSSLPWFMLSFVLLNVPQGQWAQPTALGFAVFSGGLLMASFNSEDT</sequence>
<feature type="transmembrane region" description="Helical" evidence="1">
    <location>
        <begin position="185"/>
        <end position="205"/>
    </location>
</feature>
<dbReference type="AlphaFoldDB" id="A0A4Q0PFB1"/>
<feature type="transmembrane region" description="Helical" evidence="1">
    <location>
        <begin position="74"/>
        <end position="93"/>
    </location>
</feature>
<comment type="caution">
    <text evidence="2">The sequence shown here is derived from an EMBL/GenBank/DDBJ whole genome shotgun (WGS) entry which is preliminary data.</text>
</comment>
<feature type="transmembrane region" description="Helical" evidence="1">
    <location>
        <begin position="233"/>
        <end position="250"/>
    </location>
</feature>
<feature type="transmembrane region" description="Helical" evidence="1">
    <location>
        <begin position="415"/>
        <end position="432"/>
    </location>
</feature>
<dbReference type="EMBL" id="QOVK01000002">
    <property type="protein sequence ID" value="RXG25607.1"/>
    <property type="molecule type" value="Genomic_DNA"/>
</dbReference>
<reference evidence="2 3" key="1">
    <citation type="submission" date="2018-07" db="EMBL/GenBank/DDBJ databases">
        <title>Leeuwenhoekiella genomics.</title>
        <authorList>
            <person name="Tahon G."/>
            <person name="Willems A."/>
        </authorList>
    </citation>
    <scope>NUCLEOTIDE SEQUENCE [LARGE SCALE GENOMIC DNA]</scope>
    <source>
        <strain evidence="2 3">LMG 29608</strain>
    </source>
</reference>
<evidence type="ECO:0000313" key="2">
    <source>
        <dbReference type="EMBL" id="RXG25607.1"/>
    </source>
</evidence>
<feature type="transmembrane region" description="Helical" evidence="1">
    <location>
        <begin position="212"/>
        <end position="227"/>
    </location>
</feature>
<feature type="transmembrane region" description="Helical" evidence="1">
    <location>
        <begin position="257"/>
        <end position="276"/>
    </location>
</feature>
<keyword evidence="3" id="KW-1185">Reference proteome</keyword>
<feature type="transmembrane region" description="Helical" evidence="1">
    <location>
        <begin position="47"/>
        <end position="65"/>
    </location>
</feature>
<feature type="transmembrane region" description="Helical" evidence="1">
    <location>
        <begin position="133"/>
        <end position="151"/>
    </location>
</feature>
<protein>
    <recommendedName>
        <fullName evidence="4">O-antigen ligase-like membrane protein</fullName>
    </recommendedName>
</protein>
<keyword evidence="1" id="KW-1133">Transmembrane helix</keyword>
<feature type="transmembrane region" description="Helical" evidence="1">
    <location>
        <begin position="324"/>
        <end position="348"/>
    </location>
</feature>
<feature type="transmembrane region" description="Helical" evidence="1">
    <location>
        <begin position="99"/>
        <end position="121"/>
    </location>
</feature>
<feature type="transmembrane region" description="Helical" evidence="1">
    <location>
        <begin position="360"/>
        <end position="380"/>
    </location>
</feature>
<evidence type="ECO:0000256" key="1">
    <source>
        <dbReference type="SAM" id="Phobius"/>
    </source>
</evidence>
<gene>
    <name evidence="2" type="ORF">DSM02_773</name>
</gene>
<name>A0A4Q0PFB1_9FLAO</name>
<evidence type="ECO:0008006" key="4">
    <source>
        <dbReference type="Google" id="ProtNLM"/>
    </source>
</evidence>
<evidence type="ECO:0000313" key="3">
    <source>
        <dbReference type="Proteomes" id="UP000289859"/>
    </source>
</evidence>
<accession>A0A4Q0PFB1</accession>
<proteinExistence type="predicted"/>
<keyword evidence="1" id="KW-0812">Transmembrane</keyword>
<keyword evidence="1" id="KW-0472">Membrane</keyword>